<keyword evidence="5" id="KW-0274">FAD</keyword>
<dbReference type="InterPro" id="IPR051205">
    <property type="entry name" value="UbiH/COQ6_monooxygenase"/>
</dbReference>
<dbReference type="GO" id="GO:0008682">
    <property type="term" value="F:3-demethoxyubiquinol 3-hydroxylase activity"/>
    <property type="evidence" value="ECO:0007669"/>
    <property type="project" value="TreeGrafter"/>
</dbReference>
<evidence type="ECO:0000256" key="5">
    <source>
        <dbReference type="ARBA" id="ARBA00022827"/>
    </source>
</evidence>
<evidence type="ECO:0000256" key="4">
    <source>
        <dbReference type="ARBA" id="ARBA00022630"/>
    </source>
</evidence>
<dbReference type="GO" id="GO:0071949">
    <property type="term" value="F:FAD binding"/>
    <property type="evidence" value="ECO:0007669"/>
    <property type="project" value="InterPro"/>
</dbReference>
<keyword evidence="6" id="KW-0560">Oxidoreductase</keyword>
<keyword evidence="7" id="KW-0503">Monooxygenase</keyword>
<gene>
    <name evidence="10" type="primary">ubiF</name>
    <name evidence="10" type="ORF">AX660_04790</name>
</gene>
<dbReference type="PANTHER" id="PTHR43876">
    <property type="entry name" value="UBIQUINONE BIOSYNTHESIS MONOOXYGENASE COQ6, MITOCHONDRIAL"/>
    <property type="match status" value="1"/>
</dbReference>
<evidence type="ECO:0000256" key="7">
    <source>
        <dbReference type="ARBA" id="ARBA00023033"/>
    </source>
</evidence>
<name>A0A136A6A1_9ALTE</name>
<comment type="cofactor">
    <cofactor evidence="1">
        <name>FAD</name>
        <dbReference type="ChEBI" id="CHEBI:57692"/>
    </cofactor>
</comment>
<dbReference type="Pfam" id="PF01494">
    <property type="entry name" value="FAD_binding_3"/>
    <property type="match status" value="1"/>
</dbReference>
<dbReference type="OrthoDB" id="9769565at2"/>
<comment type="pathway">
    <text evidence="2">Cofactor biosynthesis; ubiquinone biosynthesis.</text>
</comment>
<dbReference type="Proteomes" id="UP000070299">
    <property type="component" value="Unassembled WGS sequence"/>
</dbReference>
<dbReference type="InterPro" id="IPR002938">
    <property type="entry name" value="FAD-bd"/>
</dbReference>
<comment type="similarity">
    <text evidence="3">Belongs to the UbiH/COQ6 family.</text>
</comment>
<dbReference type="FunFam" id="3.50.50.60:FF:000021">
    <property type="entry name" value="Ubiquinone biosynthesis monooxygenase COQ6"/>
    <property type="match status" value="1"/>
</dbReference>
<dbReference type="AlphaFoldDB" id="A0A136A6A1"/>
<dbReference type="UniPathway" id="UPA00232"/>
<evidence type="ECO:0000313" key="11">
    <source>
        <dbReference type="Proteomes" id="UP000070299"/>
    </source>
</evidence>
<evidence type="ECO:0000256" key="8">
    <source>
        <dbReference type="ARBA" id="ARBA00065734"/>
    </source>
</evidence>
<accession>A0A136A6A1</accession>
<comment type="subunit">
    <text evidence="8">Component of the Ubi complex metabolon, which regroups five ubiquinone biosynthesis proteins (UbiE, UbiF, UbiG, UbiH and UbiI) and two accessory factors (UbiK and the lipid-binding protein UbiJ).</text>
</comment>
<dbReference type="SUPFAM" id="SSF51905">
    <property type="entry name" value="FAD/NAD(P)-binding domain"/>
    <property type="match status" value="1"/>
</dbReference>
<evidence type="ECO:0000256" key="3">
    <source>
        <dbReference type="ARBA" id="ARBA00005349"/>
    </source>
</evidence>
<keyword evidence="4" id="KW-0285">Flavoprotein</keyword>
<dbReference type="STRING" id="1799789.AX660_04790"/>
<dbReference type="EMBL" id="LSNE01000002">
    <property type="protein sequence ID" value="KXI30741.1"/>
    <property type="molecule type" value="Genomic_DNA"/>
</dbReference>
<evidence type="ECO:0000313" key="10">
    <source>
        <dbReference type="EMBL" id="KXI30741.1"/>
    </source>
</evidence>
<dbReference type="PANTHER" id="PTHR43876:SF10">
    <property type="entry name" value="3-DEMETHOXYUBIQUINOL 3-HYDROXYLASE"/>
    <property type="match status" value="1"/>
</dbReference>
<comment type="caution">
    <text evidence="10">The sequence shown here is derived from an EMBL/GenBank/DDBJ whole genome shotgun (WGS) entry which is preliminary data.</text>
</comment>
<feature type="domain" description="FAD-binding" evidence="9">
    <location>
        <begin position="2"/>
        <end position="311"/>
    </location>
</feature>
<protein>
    <submittedName>
        <fullName evidence="10">2-octaprenyl-3-methyl-6-methoxy-1,4-benzoquinol hydroxylase</fullName>
    </submittedName>
</protein>
<evidence type="ECO:0000259" key="9">
    <source>
        <dbReference type="Pfam" id="PF01494"/>
    </source>
</evidence>
<proteinExistence type="inferred from homology"/>
<keyword evidence="11" id="KW-1185">Reference proteome</keyword>
<dbReference type="PRINTS" id="PR00420">
    <property type="entry name" value="RNGMNOXGNASE"/>
</dbReference>
<sequence length="392" mass="44234">MIDVCIVGGGMVGSACALGLARLGLSVTLIEHQQPQAFAREQKPDLRVSALNLNTEQFFQSLEVWQDIKDMRSCTYKRLSVWENKGFRTDFDSAAIKQSHLGHIVENRVIQLALHQAFSKYSNLRCVFAQNIQKIEQQGHVSITLQSGENICARVLIGADGLNSVVRQAANIGVQGWQYSQQALGITIETKAPQQDITWQQFTPQGPLAFLPLFDRYASLVWYNHSQQIDRLKKLTKHQLKQEIIRYFPNELVDFDVLQWANFPLTRMHANQYCKGNIVLLGDAAHSINPLAGQGVNLGFKDVQVLLEVFANNQHRFQPIGSVANNDSMWLMDYEKLRRRDNLLMMSAMDILYAGFGNNIAPLRLLRNVGLKLANHAGFLKTRALQYAVGIK</sequence>
<dbReference type="Gene3D" id="3.50.50.60">
    <property type="entry name" value="FAD/NAD(P)-binding domain"/>
    <property type="match status" value="2"/>
</dbReference>
<evidence type="ECO:0000256" key="1">
    <source>
        <dbReference type="ARBA" id="ARBA00001974"/>
    </source>
</evidence>
<dbReference type="InterPro" id="IPR036188">
    <property type="entry name" value="FAD/NAD-bd_sf"/>
</dbReference>
<dbReference type="GO" id="GO:0006744">
    <property type="term" value="P:ubiquinone biosynthetic process"/>
    <property type="evidence" value="ECO:0007669"/>
    <property type="project" value="UniProtKB-UniPathway"/>
</dbReference>
<dbReference type="GO" id="GO:0110142">
    <property type="term" value="C:ubiquinone biosynthesis complex"/>
    <property type="evidence" value="ECO:0007669"/>
    <property type="project" value="UniProtKB-ARBA"/>
</dbReference>
<dbReference type="InterPro" id="IPR010971">
    <property type="entry name" value="UbiH/COQ6"/>
</dbReference>
<dbReference type="NCBIfam" id="TIGR01988">
    <property type="entry name" value="Ubi-OHases"/>
    <property type="match status" value="1"/>
</dbReference>
<evidence type="ECO:0000256" key="2">
    <source>
        <dbReference type="ARBA" id="ARBA00004749"/>
    </source>
</evidence>
<evidence type="ECO:0000256" key="6">
    <source>
        <dbReference type="ARBA" id="ARBA00023002"/>
    </source>
</evidence>
<reference evidence="11" key="1">
    <citation type="submission" date="2016-02" db="EMBL/GenBank/DDBJ databases">
        <authorList>
            <person name="Schultz-Johansen M."/>
            <person name="Glaring M.A."/>
            <person name="Bech P.K."/>
            <person name="Stougaard P."/>
        </authorList>
    </citation>
    <scope>NUCLEOTIDE SEQUENCE [LARGE SCALE GENOMIC DNA]</scope>
    <source>
        <strain evidence="11">S66</strain>
    </source>
</reference>
<organism evidence="10 11">
    <name type="scientific">Paraglaciecola hydrolytica</name>
    <dbReference type="NCBI Taxonomy" id="1799789"/>
    <lineage>
        <taxon>Bacteria</taxon>
        <taxon>Pseudomonadati</taxon>
        <taxon>Pseudomonadota</taxon>
        <taxon>Gammaproteobacteria</taxon>
        <taxon>Alteromonadales</taxon>
        <taxon>Alteromonadaceae</taxon>
        <taxon>Paraglaciecola</taxon>
    </lineage>
</organism>
<dbReference type="RefSeq" id="WP_068371627.1">
    <property type="nucleotide sequence ID" value="NZ_LSNE01000002.1"/>
</dbReference>